<reference evidence="2" key="1">
    <citation type="journal article" date="2019" name="Sci. Rep.">
        <title>Draft genome of Tanacetum cinerariifolium, the natural source of mosquito coil.</title>
        <authorList>
            <person name="Yamashiro T."/>
            <person name="Shiraishi A."/>
            <person name="Satake H."/>
            <person name="Nakayama K."/>
        </authorList>
    </citation>
    <scope>NUCLEOTIDE SEQUENCE</scope>
</reference>
<feature type="region of interest" description="Disordered" evidence="1">
    <location>
        <begin position="27"/>
        <end position="69"/>
    </location>
</feature>
<protein>
    <submittedName>
        <fullName evidence="2">R3H domain-containing protein 2-like</fullName>
    </submittedName>
</protein>
<sequence length="69" mass="7153">MAGSVDDISGGPPESWEVADVDAAMSRLMMTSSSSKLEESKNSSSSSTDLTETPARTLSGGVAEEQIDQ</sequence>
<evidence type="ECO:0000313" key="2">
    <source>
        <dbReference type="EMBL" id="GFD02474.1"/>
    </source>
</evidence>
<proteinExistence type="predicted"/>
<dbReference type="EMBL" id="BKCJ011198315">
    <property type="protein sequence ID" value="GFD02474.1"/>
    <property type="molecule type" value="Genomic_DNA"/>
</dbReference>
<organism evidence="2">
    <name type="scientific">Tanacetum cinerariifolium</name>
    <name type="common">Dalmatian daisy</name>
    <name type="synonym">Chrysanthemum cinerariifolium</name>
    <dbReference type="NCBI Taxonomy" id="118510"/>
    <lineage>
        <taxon>Eukaryota</taxon>
        <taxon>Viridiplantae</taxon>
        <taxon>Streptophyta</taxon>
        <taxon>Embryophyta</taxon>
        <taxon>Tracheophyta</taxon>
        <taxon>Spermatophyta</taxon>
        <taxon>Magnoliopsida</taxon>
        <taxon>eudicotyledons</taxon>
        <taxon>Gunneridae</taxon>
        <taxon>Pentapetalae</taxon>
        <taxon>asterids</taxon>
        <taxon>campanulids</taxon>
        <taxon>Asterales</taxon>
        <taxon>Asteraceae</taxon>
        <taxon>Asteroideae</taxon>
        <taxon>Anthemideae</taxon>
        <taxon>Anthemidinae</taxon>
        <taxon>Tanacetum</taxon>
    </lineage>
</organism>
<gene>
    <name evidence="2" type="ORF">Tci_874443</name>
</gene>
<evidence type="ECO:0000256" key="1">
    <source>
        <dbReference type="SAM" id="MobiDB-lite"/>
    </source>
</evidence>
<dbReference type="AlphaFoldDB" id="A0A699T0I8"/>
<name>A0A699T0I8_TANCI</name>
<accession>A0A699T0I8</accession>
<feature type="non-terminal residue" evidence="2">
    <location>
        <position position="69"/>
    </location>
</feature>
<comment type="caution">
    <text evidence="2">The sequence shown here is derived from an EMBL/GenBank/DDBJ whole genome shotgun (WGS) entry which is preliminary data.</text>
</comment>